<evidence type="ECO:0000313" key="2">
    <source>
        <dbReference type="Proteomes" id="UP000255101"/>
    </source>
</evidence>
<reference evidence="1 2" key="1">
    <citation type="submission" date="2018-06" db="EMBL/GenBank/DDBJ databases">
        <authorList>
            <consortium name="Pathogen Informatics"/>
            <person name="Doyle S."/>
        </authorList>
    </citation>
    <scope>NUCLEOTIDE SEQUENCE [LARGE SCALE GENOMIC DNA]</scope>
    <source>
        <strain evidence="1 2">NCTC11460</strain>
    </source>
</reference>
<gene>
    <name evidence="1" type="ORF">NCTC11460_00930</name>
</gene>
<dbReference type="InterPro" id="IPR021739">
    <property type="entry name" value="SaV-like"/>
</dbReference>
<name>A0A379CF97_9FIRM</name>
<sequence>MMKDILEQVINEVFEDIEKELKMESKQQVENINRVEIKNPVKPSHYKLDGLYTDTGDAQVKDVIKSVLGEQGYKNWIVGDALAYVMRHENKNGLEDIKKAIEMLGWLVND</sequence>
<organism evidence="1 2">
    <name type="scientific">Peptostreptococcus anaerobius</name>
    <dbReference type="NCBI Taxonomy" id="1261"/>
    <lineage>
        <taxon>Bacteria</taxon>
        <taxon>Bacillati</taxon>
        <taxon>Bacillota</taxon>
        <taxon>Clostridia</taxon>
        <taxon>Peptostreptococcales</taxon>
        <taxon>Peptostreptococcaceae</taxon>
        <taxon>Peptostreptococcus</taxon>
    </lineage>
</organism>
<protein>
    <submittedName>
        <fullName evidence="1">Protein of unknwon function (DUF3310)</fullName>
    </submittedName>
</protein>
<accession>A0A379CF97</accession>
<dbReference type="AlphaFoldDB" id="A0A379CF97"/>
<dbReference type="RefSeq" id="WP_002845656.1">
    <property type="nucleotide sequence ID" value="NZ_FOVA01000002.1"/>
</dbReference>
<evidence type="ECO:0000313" key="1">
    <source>
        <dbReference type="EMBL" id="SUB61013.1"/>
    </source>
</evidence>
<dbReference type="Proteomes" id="UP000255101">
    <property type="component" value="Unassembled WGS sequence"/>
</dbReference>
<dbReference type="EMBL" id="UGTB01000004">
    <property type="protein sequence ID" value="SUB61013.1"/>
    <property type="molecule type" value="Genomic_DNA"/>
</dbReference>
<proteinExistence type="predicted"/>
<dbReference type="Pfam" id="PF11753">
    <property type="entry name" value="DUF3310"/>
    <property type="match status" value="1"/>
</dbReference>